<protein>
    <submittedName>
        <fullName evidence="1">Methyltransferase</fullName>
    </submittedName>
</protein>
<reference evidence="1 2" key="1">
    <citation type="submission" date="2020-01" db="EMBL/GenBank/DDBJ databases">
        <title>Paenibacillus sp. nov., isolated from tomato rhizosphere.</title>
        <authorList>
            <person name="Weon H.-Y."/>
            <person name="Lee S.A."/>
        </authorList>
    </citation>
    <scope>NUCLEOTIDE SEQUENCE [LARGE SCALE GENOMIC DNA]</scope>
    <source>
        <strain evidence="1 2">12200R-189</strain>
    </source>
</reference>
<dbReference type="SUPFAM" id="SSF53335">
    <property type="entry name" value="S-adenosyl-L-methionine-dependent methyltransferases"/>
    <property type="match status" value="1"/>
</dbReference>
<organism evidence="1 2">
    <name type="scientific">Paenibacillus lycopersici</name>
    <dbReference type="NCBI Taxonomy" id="2704462"/>
    <lineage>
        <taxon>Bacteria</taxon>
        <taxon>Bacillati</taxon>
        <taxon>Bacillota</taxon>
        <taxon>Bacilli</taxon>
        <taxon>Bacillales</taxon>
        <taxon>Paenibacillaceae</taxon>
        <taxon>Paenibacillus</taxon>
    </lineage>
</organism>
<dbReference type="RefSeq" id="WP_162359947.1">
    <property type="nucleotide sequence ID" value="NZ_CP048209.1"/>
</dbReference>
<keyword evidence="2" id="KW-1185">Reference proteome</keyword>
<keyword evidence="1" id="KW-0808">Transferase</keyword>
<dbReference type="Gene3D" id="3.40.50.150">
    <property type="entry name" value="Vaccinia Virus protein VP39"/>
    <property type="match status" value="1"/>
</dbReference>
<dbReference type="EMBL" id="CP048209">
    <property type="protein sequence ID" value="QHT63424.1"/>
    <property type="molecule type" value="Genomic_DNA"/>
</dbReference>
<keyword evidence="1" id="KW-0489">Methyltransferase</keyword>
<dbReference type="Proteomes" id="UP000476064">
    <property type="component" value="Chromosome"/>
</dbReference>
<dbReference type="InterPro" id="IPR029063">
    <property type="entry name" value="SAM-dependent_MTases_sf"/>
</dbReference>
<sequence length="281" mass="31752">MAGKSKAILFGAGDGGLRVHYMLSQQFEVIAFVDNDTSKQGSTLLSKPVIAPQAIASFEYDVIIIANIHGKAVYKQLTEDLQINKENIIDYYHNQMLDERIATLRQVADEIYENGVRGNVAELGVFQGEFAKYMNESFYDRKLYLFDTFSGFNEKDIRIEQAGHHSDSRTGEFENTTVELVMSKMAHKDNCIVKQGYFPESAIGVEDTFAFVSLDVDLYAPILEGLKYFYPRLESGGYIFVHDYNSTRYQGVKKAVREYCKEHGAKYVPISDLCGSAVIMK</sequence>
<name>A0A6C0G686_9BACL</name>
<dbReference type="KEGG" id="plyc:GXP70_28045"/>
<dbReference type="PANTHER" id="PTHR40036:SF1">
    <property type="entry name" value="MACROCIN O-METHYLTRANSFERASE"/>
    <property type="match status" value="1"/>
</dbReference>
<dbReference type="AlphaFoldDB" id="A0A6C0G686"/>
<dbReference type="GO" id="GO:0008168">
    <property type="term" value="F:methyltransferase activity"/>
    <property type="evidence" value="ECO:0007669"/>
    <property type="project" value="UniProtKB-KW"/>
</dbReference>
<accession>A0A6C0G686</accession>
<dbReference type="InterPro" id="IPR008884">
    <property type="entry name" value="TylF_MeTrfase"/>
</dbReference>
<gene>
    <name evidence="1" type="ORF">GXP70_28045</name>
</gene>
<dbReference type="GO" id="GO:0032259">
    <property type="term" value="P:methylation"/>
    <property type="evidence" value="ECO:0007669"/>
    <property type="project" value="UniProtKB-KW"/>
</dbReference>
<proteinExistence type="predicted"/>
<dbReference type="PANTHER" id="PTHR40036">
    <property type="entry name" value="MACROCIN O-METHYLTRANSFERASE"/>
    <property type="match status" value="1"/>
</dbReference>
<dbReference type="Pfam" id="PF05711">
    <property type="entry name" value="TylF"/>
    <property type="match status" value="1"/>
</dbReference>
<evidence type="ECO:0000313" key="2">
    <source>
        <dbReference type="Proteomes" id="UP000476064"/>
    </source>
</evidence>
<evidence type="ECO:0000313" key="1">
    <source>
        <dbReference type="EMBL" id="QHT63424.1"/>
    </source>
</evidence>